<comment type="caution">
    <text evidence="7">The sequence shown here is derived from an EMBL/GenBank/DDBJ whole genome shotgun (WGS) entry which is preliminary data.</text>
</comment>
<evidence type="ECO:0000313" key="7">
    <source>
        <dbReference type="EMBL" id="MES1920111.1"/>
    </source>
</evidence>
<dbReference type="InterPro" id="IPR008610">
    <property type="entry name" value="Ebp2"/>
</dbReference>
<comment type="similarity">
    <text evidence="2">Belongs to the EBP2 family.</text>
</comment>
<feature type="compositionally biased region" description="Basic residues" evidence="6">
    <location>
        <begin position="172"/>
        <end position="194"/>
    </location>
</feature>
<dbReference type="Proteomes" id="UP001439008">
    <property type="component" value="Unassembled WGS sequence"/>
</dbReference>
<accession>A0ABV2AKB1</accession>
<evidence type="ECO:0008006" key="9">
    <source>
        <dbReference type="Google" id="ProtNLM"/>
    </source>
</evidence>
<keyword evidence="5" id="KW-0539">Nucleus</keyword>
<name>A0ABV2AKB1_9EUKA</name>
<keyword evidence="8" id="KW-1185">Reference proteome</keyword>
<evidence type="ECO:0000256" key="6">
    <source>
        <dbReference type="SAM" id="MobiDB-lite"/>
    </source>
</evidence>
<feature type="region of interest" description="Disordered" evidence="6">
    <location>
        <begin position="165"/>
        <end position="194"/>
    </location>
</feature>
<protein>
    <recommendedName>
        <fullName evidence="9">rRNA-processing protein EBP2</fullName>
    </recommendedName>
</protein>
<dbReference type="PANTHER" id="PTHR13028:SF0">
    <property type="entry name" value="RRNA-PROCESSING PROTEIN EBP2-RELATED"/>
    <property type="match status" value="1"/>
</dbReference>
<proteinExistence type="inferred from homology"/>
<feature type="compositionally biased region" description="Basic residues" evidence="6">
    <location>
        <begin position="114"/>
        <end position="131"/>
    </location>
</feature>
<reference evidence="7 8" key="1">
    <citation type="journal article" date="2024" name="BMC Biol.">
        <title>Comparative genomics of Ascetosporea gives new insight into the evolutionary basis for animal parasitism in Rhizaria.</title>
        <authorList>
            <person name="Hiltunen Thoren M."/>
            <person name="Onut-Brannstrom I."/>
            <person name="Alfjorden A."/>
            <person name="Peckova H."/>
            <person name="Swords F."/>
            <person name="Hooper C."/>
            <person name="Holzer A.S."/>
            <person name="Bass D."/>
            <person name="Burki F."/>
        </authorList>
    </citation>
    <scope>NUCLEOTIDE SEQUENCE [LARGE SCALE GENOMIC DNA]</scope>
    <source>
        <strain evidence="7">20-A016</strain>
    </source>
</reference>
<keyword evidence="4" id="KW-0175">Coiled coil</keyword>
<sequence length="194" mass="22830">MVESEFVVNNKSELAKVLNSIDTKIDWLDRLDISIKSENPKPVKVSDDLQNESKFRESAFKACEEALIKLKKHKVPIRRPSDFFAEMVKSDKHMLRIKKRALLETKAVQTIKSRQRRKENRKFSKKVKQKAIKSELSNRKDEMDIIENWGKSSSKSIRDLDRALSKLNNEKKGKKKFKKKRKINKTGRFKSRKK</sequence>
<gene>
    <name evidence="7" type="ORF">MHBO_001827</name>
</gene>
<evidence type="ECO:0000313" key="8">
    <source>
        <dbReference type="Proteomes" id="UP001439008"/>
    </source>
</evidence>
<evidence type="ECO:0000256" key="2">
    <source>
        <dbReference type="ARBA" id="ARBA00007336"/>
    </source>
</evidence>
<organism evidence="7 8">
    <name type="scientific">Bonamia ostreae</name>
    <dbReference type="NCBI Taxonomy" id="126728"/>
    <lineage>
        <taxon>Eukaryota</taxon>
        <taxon>Sar</taxon>
        <taxon>Rhizaria</taxon>
        <taxon>Endomyxa</taxon>
        <taxon>Ascetosporea</taxon>
        <taxon>Haplosporida</taxon>
        <taxon>Bonamia</taxon>
    </lineage>
</organism>
<evidence type="ECO:0000256" key="4">
    <source>
        <dbReference type="ARBA" id="ARBA00023054"/>
    </source>
</evidence>
<dbReference type="PANTHER" id="PTHR13028">
    <property type="entry name" value="RRNA PROCESSING PROTEIN EBNA1-BINDING PROTEIN-RELATED"/>
    <property type="match status" value="1"/>
</dbReference>
<evidence type="ECO:0000256" key="3">
    <source>
        <dbReference type="ARBA" id="ARBA00022517"/>
    </source>
</evidence>
<evidence type="ECO:0000256" key="1">
    <source>
        <dbReference type="ARBA" id="ARBA00004604"/>
    </source>
</evidence>
<evidence type="ECO:0000256" key="5">
    <source>
        <dbReference type="ARBA" id="ARBA00023242"/>
    </source>
</evidence>
<feature type="region of interest" description="Disordered" evidence="6">
    <location>
        <begin position="114"/>
        <end position="135"/>
    </location>
</feature>
<dbReference type="Pfam" id="PF05890">
    <property type="entry name" value="Ebp2"/>
    <property type="match status" value="1"/>
</dbReference>
<dbReference type="EMBL" id="JBDODL010000516">
    <property type="protein sequence ID" value="MES1920111.1"/>
    <property type="molecule type" value="Genomic_DNA"/>
</dbReference>
<comment type="subcellular location">
    <subcellularLocation>
        <location evidence="1">Nucleus</location>
        <location evidence="1">Nucleolus</location>
    </subcellularLocation>
</comment>
<keyword evidence="3" id="KW-0690">Ribosome biogenesis</keyword>